<dbReference type="OrthoDB" id="455474at2"/>
<evidence type="ECO:0000313" key="2">
    <source>
        <dbReference type="Proteomes" id="UP000186868"/>
    </source>
</evidence>
<dbReference type="RefSeq" id="WP_073600497.1">
    <property type="nucleotide sequence ID" value="NZ_MRCB01000020.1"/>
</dbReference>
<protein>
    <submittedName>
        <fullName evidence="1">Glycerate kinase</fullName>
    </submittedName>
</protein>
<proteinExistence type="predicted"/>
<gene>
    <name evidence="1" type="ORF">NIES593_15775</name>
</gene>
<dbReference type="SUPFAM" id="SSF52540">
    <property type="entry name" value="P-loop containing nucleoside triphosphate hydrolases"/>
    <property type="match status" value="1"/>
</dbReference>
<dbReference type="InterPro" id="IPR027417">
    <property type="entry name" value="P-loop_NTPase"/>
</dbReference>
<evidence type="ECO:0000313" key="1">
    <source>
        <dbReference type="EMBL" id="OKH21451.1"/>
    </source>
</evidence>
<accession>A0A1U7HD29</accession>
<comment type="caution">
    <text evidence="1">The sequence shown here is derived from an EMBL/GenBank/DDBJ whole genome shotgun (WGS) entry which is preliminary data.</text>
</comment>
<keyword evidence="2" id="KW-1185">Reference proteome</keyword>
<dbReference type="PANTHER" id="PTHR10285">
    <property type="entry name" value="URIDINE KINASE"/>
    <property type="match status" value="1"/>
</dbReference>
<sequence length="356" mass="41209">MHTAIISILQNWTSSDRPTSKQLQQLLAQELVDSQRAQAFDITQENGLEKIEARSRLFLVVYDEVVQLCQKFGLTRSHAILSMLWQLWLPLAMQLAEARNKLERPLIQGILGGQGTGKTTLAEVSCIILRHLGYATIGVSIDDLYKTYAERQKLQQQDPRLIWRGPPETHDVELGIQLLDRIRHCHTPILVPRFDKSARNGTGDRTELEAIDRVDIVLFEGWFVGARPVDESAFENPPPPILTPEDKQFARDTNERLKDYLPLWERLDRLIVLYPVDYRLSKQWRREAEQKMMASGKSGMSDEEIDRFVEYFWRSLHPELFITPLTKNPDLVDLVIEIDAEHCPSKVYKPAFKRQR</sequence>
<dbReference type="STRING" id="1921803.NIES593_15775"/>
<dbReference type="GO" id="GO:0016301">
    <property type="term" value="F:kinase activity"/>
    <property type="evidence" value="ECO:0007669"/>
    <property type="project" value="UniProtKB-KW"/>
</dbReference>
<dbReference type="Proteomes" id="UP000186868">
    <property type="component" value="Unassembled WGS sequence"/>
</dbReference>
<dbReference type="EMBL" id="MRCB01000020">
    <property type="protein sequence ID" value="OKH21451.1"/>
    <property type="molecule type" value="Genomic_DNA"/>
</dbReference>
<keyword evidence="1" id="KW-0808">Transferase</keyword>
<reference evidence="1 2" key="1">
    <citation type="submission" date="2016-11" db="EMBL/GenBank/DDBJ databases">
        <title>Draft Genome Sequences of Nine Cyanobacterial Strains from Diverse Habitats.</title>
        <authorList>
            <person name="Zhu T."/>
            <person name="Hou S."/>
            <person name="Lu X."/>
            <person name="Hess W.R."/>
        </authorList>
    </citation>
    <scope>NUCLEOTIDE SEQUENCE [LARGE SCALE GENOMIC DNA]</scope>
    <source>
        <strain evidence="1 2">NIES-593</strain>
    </source>
</reference>
<organism evidence="1 2">
    <name type="scientific">Hydrococcus rivularis NIES-593</name>
    <dbReference type="NCBI Taxonomy" id="1921803"/>
    <lineage>
        <taxon>Bacteria</taxon>
        <taxon>Bacillati</taxon>
        <taxon>Cyanobacteriota</taxon>
        <taxon>Cyanophyceae</taxon>
        <taxon>Pleurocapsales</taxon>
        <taxon>Hydrococcaceae</taxon>
        <taxon>Hydrococcus</taxon>
    </lineage>
</organism>
<dbReference type="AlphaFoldDB" id="A0A1U7HD29"/>
<name>A0A1U7HD29_9CYAN</name>
<dbReference type="Gene3D" id="3.40.50.300">
    <property type="entry name" value="P-loop containing nucleotide triphosphate hydrolases"/>
    <property type="match status" value="1"/>
</dbReference>
<keyword evidence="1" id="KW-0418">Kinase</keyword>